<feature type="domain" description="SAC3/GANP/THP3 conserved" evidence="2">
    <location>
        <begin position="2"/>
        <end position="181"/>
    </location>
</feature>
<dbReference type="Pfam" id="PF03399">
    <property type="entry name" value="SAC3_GANP"/>
    <property type="match status" value="1"/>
</dbReference>
<proteinExistence type="predicted"/>
<feature type="transmembrane region" description="Helical" evidence="1">
    <location>
        <begin position="70"/>
        <end position="90"/>
    </location>
</feature>
<dbReference type="PANTHER" id="PTHR12436:SF17">
    <property type="entry name" value="SAC3 FAMILY PROTEIN B"/>
    <property type="match status" value="1"/>
</dbReference>
<comment type="caution">
    <text evidence="3">The sequence shown here is derived from an EMBL/GenBank/DDBJ whole genome shotgun (WGS) entry which is preliminary data.</text>
</comment>
<dbReference type="Proteomes" id="UP001289374">
    <property type="component" value="Unassembled WGS sequence"/>
</dbReference>
<dbReference type="InterPro" id="IPR045107">
    <property type="entry name" value="SAC3/GANP/THP3"/>
</dbReference>
<dbReference type="InterPro" id="IPR005062">
    <property type="entry name" value="SAC3/GANP/THP3_conserved"/>
</dbReference>
<dbReference type="EMBL" id="JACGWL010000003">
    <property type="protein sequence ID" value="KAK4405622.1"/>
    <property type="molecule type" value="Genomic_DNA"/>
</dbReference>
<evidence type="ECO:0000259" key="2">
    <source>
        <dbReference type="Pfam" id="PF03399"/>
    </source>
</evidence>
<dbReference type="GO" id="GO:0070390">
    <property type="term" value="C:transcription export complex 2"/>
    <property type="evidence" value="ECO:0007669"/>
    <property type="project" value="TreeGrafter"/>
</dbReference>
<dbReference type="AlphaFoldDB" id="A0AAE1X5A9"/>
<evidence type="ECO:0000256" key="1">
    <source>
        <dbReference type="SAM" id="Phobius"/>
    </source>
</evidence>
<organism evidence="3 4">
    <name type="scientific">Sesamum angolense</name>
    <dbReference type="NCBI Taxonomy" id="2727404"/>
    <lineage>
        <taxon>Eukaryota</taxon>
        <taxon>Viridiplantae</taxon>
        <taxon>Streptophyta</taxon>
        <taxon>Embryophyta</taxon>
        <taxon>Tracheophyta</taxon>
        <taxon>Spermatophyta</taxon>
        <taxon>Magnoliopsida</taxon>
        <taxon>eudicotyledons</taxon>
        <taxon>Gunneridae</taxon>
        <taxon>Pentapetalae</taxon>
        <taxon>asterids</taxon>
        <taxon>lamiids</taxon>
        <taxon>Lamiales</taxon>
        <taxon>Pedaliaceae</taxon>
        <taxon>Sesamum</taxon>
    </lineage>
</organism>
<dbReference type="PANTHER" id="PTHR12436">
    <property type="entry name" value="80 KDA MCM3-ASSOCIATED PROTEIN"/>
    <property type="match status" value="1"/>
</dbReference>
<evidence type="ECO:0000313" key="4">
    <source>
        <dbReference type="Proteomes" id="UP001289374"/>
    </source>
</evidence>
<keyword evidence="1" id="KW-0812">Transmembrane</keyword>
<accession>A0AAE1X5A9</accession>
<sequence length="212" mass="24806">MPVLRKTMDYLLNLLDEPYNDRFLGLYNFLWDRMRAIRMDLRMQHIFNLEAITMLEQMVFSLFLHTVIIIVYQTCVLMTVGHPVSGYVILYDDHRKKGITVPSEREFRGYYALLKAGQASGIQKLSLDLAKMTPEMRQTPEVLFARDVARACRTGNFIAFFRLARKASYLQACLMHAHFSKEEDIGNLLEYYGFSVKDFEEPYMVKDNAFIN</sequence>
<dbReference type="Gene3D" id="1.25.40.990">
    <property type="match status" value="2"/>
</dbReference>
<keyword evidence="1" id="KW-1133">Transmembrane helix</keyword>
<evidence type="ECO:0000313" key="3">
    <source>
        <dbReference type="EMBL" id="KAK4405622.1"/>
    </source>
</evidence>
<reference evidence="3" key="2">
    <citation type="journal article" date="2024" name="Plant">
        <title>Genomic evolution and insights into agronomic trait innovations of Sesamum species.</title>
        <authorList>
            <person name="Miao H."/>
            <person name="Wang L."/>
            <person name="Qu L."/>
            <person name="Liu H."/>
            <person name="Sun Y."/>
            <person name="Le M."/>
            <person name="Wang Q."/>
            <person name="Wei S."/>
            <person name="Zheng Y."/>
            <person name="Lin W."/>
            <person name="Duan Y."/>
            <person name="Cao H."/>
            <person name="Xiong S."/>
            <person name="Wang X."/>
            <person name="Wei L."/>
            <person name="Li C."/>
            <person name="Ma Q."/>
            <person name="Ju M."/>
            <person name="Zhao R."/>
            <person name="Li G."/>
            <person name="Mu C."/>
            <person name="Tian Q."/>
            <person name="Mei H."/>
            <person name="Zhang T."/>
            <person name="Gao T."/>
            <person name="Zhang H."/>
        </authorList>
    </citation>
    <scope>NUCLEOTIDE SEQUENCE</scope>
    <source>
        <strain evidence="3">K16</strain>
    </source>
</reference>
<name>A0AAE1X5A9_9LAMI</name>
<keyword evidence="1" id="KW-0472">Membrane</keyword>
<gene>
    <name evidence="3" type="ORF">Sango_0568700</name>
</gene>
<dbReference type="GO" id="GO:0005737">
    <property type="term" value="C:cytoplasm"/>
    <property type="evidence" value="ECO:0007669"/>
    <property type="project" value="TreeGrafter"/>
</dbReference>
<protein>
    <submittedName>
        <fullName evidence="3">SAC3 family protein B</fullName>
    </submittedName>
</protein>
<keyword evidence="4" id="KW-1185">Reference proteome</keyword>
<reference evidence="3" key="1">
    <citation type="submission" date="2020-06" db="EMBL/GenBank/DDBJ databases">
        <authorList>
            <person name="Li T."/>
            <person name="Hu X."/>
            <person name="Zhang T."/>
            <person name="Song X."/>
            <person name="Zhang H."/>
            <person name="Dai N."/>
            <person name="Sheng W."/>
            <person name="Hou X."/>
            <person name="Wei L."/>
        </authorList>
    </citation>
    <scope>NUCLEOTIDE SEQUENCE</scope>
    <source>
        <strain evidence="3">K16</strain>
        <tissue evidence="3">Leaf</tissue>
    </source>
</reference>
<dbReference type="GO" id="GO:0006406">
    <property type="term" value="P:mRNA export from nucleus"/>
    <property type="evidence" value="ECO:0007669"/>
    <property type="project" value="TreeGrafter"/>
</dbReference>